<protein>
    <submittedName>
        <fullName evidence="1">Uncharacterized protein</fullName>
    </submittedName>
</protein>
<evidence type="ECO:0000313" key="2">
    <source>
        <dbReference type="Proteomes" id="UP000198582"/>
    </source>
</evidence>
<keyword evidence="2" id="KW-1185">Reference proteome</keyword>
<sequence length="35" mass="4185">MFKRFLLLLVLVGGAAWFARLVEPDVRRYLEMSRM</sequence>
<gene>
    <name evidence="1" type="ORF">SAMN04489732_113226</name>
</gene>
<accession>A0A1H8YC59</accession>
<organism evidence="1 2">
    <name type="scientific">Amycolatopsis saalfeldensis</name>
    <dbReference type="NCBI Taxonomy" id="394193"/>
    <lineage>
        <taxon>Bacteria</taxon>
        <taxon>Bacillati</taxon>
        <taxon>Actinomycetota</taxon>
        <taxon>Actinomycetes</taxon>
        <taxon>Pseudonocardiales</taxon>
        <taxon>Pseudonocardiaceae</taxon>
        <taxon>Amycolatopsis</taxon>
    </lineage>
</organism>
<dbReference type="AlphaFoldDB" id="A0A1H8YC59"/>
<proteinExistence type="predicted"/>
<reference evidence="1 2" key="1">
    <citation type="submission" date="2016-10" db="EMBL/GenBank/DDBJ databases">
        <authorList>
            <person name="de Groot N.N."/>
        </authorList>
    </citation>
    <scope>NUCLEOTIDE SEQUENCE [LARGE SCALE GENOMIC DNA]</scope>
    <source>
        <strain evidence="1 2">DSM 44993</strain>
    </source>
</reference>
<dbReference type="InterPro" id="IPR054188">
    <property type="entry name" value="DUF6893"/>
</dbReference>
<name>A0A1H8YC59_9PSEU</name>
<dbReference type="RefSeq" id="WP_425425336.1">
    <property type="nucleotide sequence ID" value="NZ_FOEF01000013.1"/>
</dbReference>
<dbReference type="Pfam" id="PF21833">
    <property type="entry name" value="DUF6893"/>
    <property type="match status" value="1"/>
</dbReference>
<evidence type="ECO:0000313" key="1">
    <source>
        <dbReference type="EMBL" id="SEP49850.1"/>
    </source>
</evidence>
<dbReference type="Proteomes" id="UP000198582">
    <property type="component" value="Unassembled WGS sequence"/>
</dbReference>
<dbReference type="EMBL" id="FOEF01000013">
    <property type="protein sequence ID" value="SEP49850.1"/>
    <property type="molecule type" value="Genomic_DNA"/>
</dbReference>